<organism evidence="1">
    <name type="scientific">marine sediment metagenome</name>
    <dbReference type="NCBI Taxonomy" id="412755"/>
    <lineage>
        <taxon>unclassified sequences</taxon>
        <taxon>metagenomes</taxon>
        <taxon>ecological metagenomes</taxon>
    </lineage>
</organism>
<dbReference type="EMBL" id="BARV01038327">
    <property type="protein sequence ID" value="GAI47212.1"/>
    <property type="molecule type" value="Genomic_DNA"/>
</dbReference>
<accession>X1NT47</accession>
<gene>
    <name evidence="1" type="ORF">S06H3_59080</name>
</gene>
<comment type="caution">
    <text evidence="1">The sequence shown here is derived from an EMBL/GenBank/DDBJ whole genome shotgun (WGS) entry which is preliminary data.</text>
</comment>
<dbReference type="AlphaFoldDB" id="X1NT47"/>
<name>X1NT47_9ZZZZ</name>
<evidence type="ECO:0000313" key="1">
    <source>
        <dbReference type="EMBL" id="GAI47212.1"/>
    </source>
</evidence>
<sequence length="73" mass="8879">KQNKKGGLTLFKKVSIEEIEEIKGRLKTELNDKYLPFHRKEEVMSLLYHLDTWLEGRAYQERKHYREQLQSET</sequence>
<reference evidence="1" key="1">
    <citation type="journal article" date="2014" name="Front. Microbiol.">
        <title>High frequency of phylogenetically diverse reductive dehalogenase-homologous genes in deep subseafloor sedimentary metagenomes.</title>
        <authorList>
            <person name="Kawai M."/>
            <person name="Futagami T."/>
            <person name="Toyoda A."/>
            <person name="Takaki Y."/>
            <person name="Nishi S."/>
            <person name="Hori S."/>
            <person name="Arai W."/>
            <person name="Tsubouchi T."/>
            <person name="Morono Y."/>
            <person name="Uchiyama I."/>
            <person name="Ito T."/>
            <person name="Fujiyama A."/>
            <person name="Inagaki F."/>
            <person name="Takami H."/>
        </authorList>
    </citation>
    <scope>NUCLEOTIDE SEQUENCE</scope>
    <source>
        <strain evidence="1">Expedition CK06-06</strain>
    </source>
</reference>
<feature type="non-terminal residue" evidence="1">
    <location>
        <position position="1"/>
    </location>
</feature>
<proteinExistence type="predicted"/>
<protein>
    <submittedName>
        <fullName evidence="1">Uncharacterized protein</fullName>
    </submittedName>
</protein>